<dbReference type="GO" id="GO:0015141">
    <property type="term" value="F:succinate transmembrane transporter activity"/>
    <property type="evidence" value="ECO:0007669"/>
    <property type="project" value="TreeGrafter"/>
</dbReference>
<feature type="transmembrane region" description="Helical" evidence="10">
    <location>
        <begin position="171"/>
        <end position="188"/>
    </location>
</feature>
<evidence type="ECO:0000256" key="9">
    <source>
        <dbReference type="SAM" id="MobiDB-lite"/>
    </source>
</evidence>
<feature type="compositionally biased region" description="Polar residues" evidence="9">
    <location>
        <begin position="458"/>
        <end position="468"/>
    </location>
</feature>
<dbReference type="Pfam" id="PF00375">
    <property type="entry name" value="SDF"/>
    <property type="match status" value="1"/>
</dbReference>
<name>A0A157ZKK6_9BURK</name>
<dbReference type="PANTHER" id="PTHR42865">
    <property type="entry name" value="PROTON/GLUTAMATE-ASPARTATE SYMPORTER"/>
    <property type="match status" value="1"/>
</dbReference>
<keyword evidence="4 10" id="KW-0812">Transmembrane</keyword>
<dbReference type="GO" id="GO:0015366">
    <property type="term" value="F:malate:proton symporter activity"/>
    <property type="evidence" value="ECO:0007669"/>
    <property type="project" value="TreeGrafter"/>
</dbReference>
<dbReference type="EMBL" id="FCOA02000002">
    <property type="protein sequence ID" value="SAK46050.1"/>
    <property type="molecule type" value="Genomic_DNA"/>
</dbReference>
<feature type="transmembrane region" description="Helical" evidence="10">
    <location>
        <begin position="367"/>
        <end position="394"/>
    </location>
</feature>
<evidence type="ECO:0000256" key="5">
    <source>
        <dbReference type="ARBA" id="ARBA00022847"/>
    </source>
</evidence>
<evidence type="ECO:0000256" key="6">
    <source>
        <dbReference type="ARBA" id="ARBA00022989"/>
    </source>
</evidence>
<dbReference type="InterPro" id="IPR018107">
    <property type="entry name" value="Na-dicarboxylate_symporter_CS"/>
</dbReference>
<evidence type="ECO:0000256" key="2">
    <source>
        <dbReference type="ARBA" id="ARBA00022448"/>
    </source>
</evidence>
<dbReference type="Gene3D" id="1.10.3860.10">
    <property type="entry name" value="Sodium:dicarboxylate symporter"/>
    <property type="match status" value="1"/>
</dbReference>
<comment type="subcellular location">
    <subcellularLocation>
        <location evidence="1">Cell membrane</location>
        <topology evidence="1">Multi-pass membrane protein</topology>
    </subcellularLocation>
</comment>
<evidence type="ECO:0000313" key="12">
    <source>
        <dbReference type="Proteomes" id="UP000054851"/>
    </source>
</evidence>
<comment type="function">
    <text evidence="8">Responsible for the transport of dicarboxylates such as succinate, fumarate, and malate from the periplasm across the membrane.</text>
</comment>
<dbReference type="InterPro" id="IPR036458">
    <property type="entry name" value="Na:dicarbo_symporter_sf"/>
</dbReference>
<gene>
    <name evidence="11" type="ORF">AWB79_01071</name>
</gene>
<comment type="caution">
    <text evidence="11">The sequence shown here is derived from an EMBL/GenBank/DDBJ whole genome shotgun (WGS) entry which is preliminary data.</text>
</comment>
<feature type="transmembrane region" description="Helical" evidence="10">
    <location>
        <begin position="99"/>
        <end position="117"/>
    </location>
</feature>
<accession>A0A157ZKK6</accession>
<dbReference type="GO" id="GO:0005886">
    <property type="term" value="C:plasma membrane"/>
    <property type="evidence" value="ECO:0007669"/>
    <property type="project" value="UniProtKB-SubCell"/>
</dbReference>
<evidence type="ECO:0000256" key="3">
    <source>
        <dbReference type="ARBA" id="ARBA00022475"/>
    </source>
</evidence>
<feature type="transmembrane region" description="Helical" evidence="10">
    <location>
        <begin position="68"/>
        <end position="87"/>
    </location>
</feature>
<protein>
    <submittedName>
        <fullName evidence="11">Sodium:dicarboxylate symporter</fullName>
    </submittedName>
</protein>
<dbReference type="InterPro" id="IPR001991">
    <property type="entry name" value="Na-dicarboxylate_symporter"/>
</dbReference>
<keyword evidence="12" id="KW-1185">Reference proteome</keyword>
<keyword evidence="5" id="KW-0769">Symport</keyword>
<dbReference type="Proteomes" id="UP000054851">
    <property type="component" value="Unassembled WGS sequence"/>
</dbReference>
<evidence type="ECO:0000313" key="11">
    <source>
        <dbReference type="EMBL" id="SAK46050.1"/>
    </source>
</evidence>
<dbReference type="GO" id="GO:0070778">
    <property type="term" value="P:L-aspartate transmembrane transport"/>
    <property type="evidence" value="ECO:0007669"/>
    <property type="project" value="TreeGrafter"/>
</dbReference>
<feature type="transmembrane region" description="Helical" evidence="10">
    <location>
        <begin position="240"/>
        <end position="268"/>
    </location>
</feature>
<dbReference type="SUPFAM" id="SSF118215">
    <property type="entry name" value="Proton glutamate symport protein"/>
    <property type="match status" value="1"/>
</dbReference>
<sequence>MERNASDGAVHARDAEGKGARKRPHFCSRLYVQVIFAIFAGALVGYLYPKFGTSLKPLGDVFVKGIKMVVAPIIFTTVVCGIAKMGNLKRVANIGVKSLIYFEVVSTIALLLGWFGADMVRPGDGINANPASFDPALVAGYVKTAHQMSITDFLMSIVPSSMFDAFAKGEMLPVLFVSVMFGIALSAINERAQPVIDLLDSFSKVFFAMVKIVMYFAPLAAFGAMGFTVGAYGIASLAKFSLLLGTVFVVSVAFVVVVLGLLLAACGLSLRKVLRFFRDEILVVFGSTSAETMIPRIMVKLERLGCTKDVVGLVIPTGYSFNMDGTAIYMSIGVLFIAQACNIDLSLTQQMTILFVMLLTSKGAAGVTGGGFIALAATLPVIGVLPVGGLALLIGVDRFMAQIRAATNLTGNVIGTIVIARWTGTLDVELARRVLNGDEDDGRPSRSTMPEGALASAHSMNVRSGVNA</sequence>
<keyword evidence="3" id="KW-1003">Cell membrane</keyword>
<evidence type="ECO:0000256" key="8">
    <source>
        <dbReference type="ARBA" id="ARBA00053346"/>
    </source>
</evidence>
<keyword evidence="2" id="KW-0813">Transport</keyword>
<evidence type="ECO:0000256" key="4">
    <source>
        <dbReference type="ARBA" id="ARBA00022692"/>
    </source>
</evidence>
<dbReference type="AlphaFoldDB" id="A0A157ZKK6"/>
<dbReference type="GO" id="GO:0015138">
    <property type="term" value="F:fumarate transmembrane transporter activity"/>
    <property type="evidence" value="ECO:0007669"/>
    <property type="project" value="TreeGrafter"/>
</dbReference>
<feature type="transmembrane region" description="Helical" evidence="10">
    <location>
        <begin position="327"/>
        <end position="347"/>
    </location>
</feature>
<keyword evidence="7 10" id="KW-0472">Membrane</keyword>
<organism evidence="11 12">
    <name type="scientific">Caballeronia hypogeia</name>
    <dbReference type="NCBI Taxonomy" id="1777140"/>
    <lineage>
        <taxon>Bacteria</taxon>
        <taxon>Pseudomonadati</taxon>
        <taxon>Pseudomonadota</taxon>
        <taxon>Betaproteobacteria</taxon>
        <taxon>Burkholderiales</taxon>
        <taxon>Burkholderiaceae</taxon>
        <taxon>Caballeronia</taxon>
    </lineage>
</organism>
<dbReference type="OrthoDB" id="9766690at2"/>
<proteinExistence type="predicted"/>
<dbReference type="NCBIfam" id="NF002461">
    <property type="entry name" value="PRK01663.1"/>
    <property type="match status" value="1"/>
</dbReference>
<reference evidence="11" key="1">
    <citation type="submission" date="2016-01" db="EMBL/GenBank/DDBJ databases">
        <authorList>
            <person name="Peeters C."/>
        </authorList>
    </citation>
    <scope>NUCLEOTIDE SEQUENCE</scope>
    <source>
        <strain evidence="11">LMG 29322</strain>
    </source>
</reference>
<evidence type="ECO:0000256" key="7">
    <source>
        <dbReference type="ARBA" id="ARBA00023136"/>
    </source>
</evidence>
<evidence type="ECO:0000256" key="1">
    <source>
        <dbReference type="ARBA" id="ARBA00004651"/>
    </source>
</evidence>
<dbReference type="FunFam" id="1.10.3860.10:FF:000001">
    <property type="entry name" value="C4-dicarboxylate transport protein"/>
    <property type="match status" value="1"/>
</dbReference>
<evidence type="ECO:0000256" key="10">
    <source>
        <dbReference type="SAM" id="Phobius"/>
    </source>
</evidence>
<dbReference type="PROSITE" id="PS00714">
    <property type="entry name" value="NA_DICARBOXYL_SYMP_2"/>
    <property type="match status" value="1"/>
</dbReference>
<dbReference type="STRING" id="1777140.AWB79_01071"/>
<feature type="transmembrane region" description="Helical" evidence="10">
    <location>
        <begin position="30"/>
        <end position="48"/>
    </location>
</feature>
<dbReference type="PANTHER" id="PTHR42865:SF1">
    <property type="entry name" value="AEROBIC C4-DICARBOXYLATE TRANSPORT PROTEIN"/>
    <property type="match status" value="1"/>
</dbReference>
<feature type="region of interest" description="Disordered" evidence="9">
    <location>
        <begin position="437"/>
        <end position="468"/>
    </location>
</feature>
<dbReference type="RefSeq" id="WP_063963443.1">
    <property type="nucleotide sequence ID" value="NZ_FCOA02000002.1"/>
</dbReference>
<dbReference type="PRINTS" id="PR00173">
    <property type="entry name" value="EDTRNSPORT"/>
</dbReference>
<keyword evidence="6 10" id="KW-1133">Transmembrane helix</keyword>
<feature type="transmembrane region" description="Helical" evidence="10">
    <location>
        <begin position="209"/>
        <end position="234"/>
    </location>
</feature>